<dbReference type="EMBL" id="SAYB01000002">
    <property type="protein sequence ID" value="TXJ39221.1"/>
    <property type="molecule type" value="Genomic_DNA"/>
</dbReference>
<dbReference type="Proteomes" id="UP000322814">
    <property type="component" value="Unassembled WGS sequence"/>
</dbReference>
<reference evidence="1 2" key="1">
    <citation type="journal article" date="1992" name="Lakartidningen">
        <title>[Penicillin V and not amoxicillin is the first choice preparation in acute otitis].</title>
        <authorList>
            <person name="Kamme C."/>
            <person name="Lundgren K."/>
            <person name="Prellner K."/>
        </authorList>
    </citation>
    <scope>NUCLEOTIDE SEQUENCE [LARGE SCALE GENOMIC DNA]</scope>
    <source>
        <strain evidence="1 2">PC4580III</strain>
    </source>
</reference>
<dbReference type="AlphaFoldDB" id="A0A5C8EQG7"/>
<proteinExistence type="predicted"/>
<organism evidence="1 2">
    <name type="scientific">Brachyspira aalborgi</name>
    <dbReference type="NCBI Taxonomy" id="29522"/>
    <lineage>
        <taxon>Bacteria</taxon>
        <taxon>Pseudomonadati</taxon>
        <taxon>Spirochaetota</taxon>
        <taxon>Spirochaetia</taxon>
        <taxon>Brachyspirales</taxon>
        <taxon>Brachyspiraceae</taxon>
        <taxon>Brachyspira</taxon>
    </lineage>
</organism>
<evidence type="ECO:0000313" key="2">
    <source>
        <dbReference type="Proteomes" id="UP000322814"/>
    </source>
</evidence>
<dbReference type="RefSeq" id="WP_147770178.1">
    <property type="nucleotide sequence ID" value="NZ_SAYB01000002.1"/>
</dbReference>
<sequence>MPYQLTDIKIIKSDLEKKLGKEELEKAIKNLYNRDYIKKNNNLPFEKAKERILRGLHKCLLNLKREHKVLTVFIKCSIV</sequence>
<gene>
    <name evidence="1" type="ORF">EPJ78_00840</name>
</gene>
<comment type="caution">
    <text evidence="1">The sequence shown here is derived from an EMBL/GenBank/DDBJ whole genome shotgun (WGS) entry which is preliminary data.</text>
</comment>
<name>A0A5C8EQG7_9SPIR</name>
<accession>A0A5C8EQG7</accession>
<protein>
    <submittedName>
        <fullName evidence="1">Uncharacterized protein</fullName>
    </submittedName>
</protein>
<evidence type="ECO:0000313" key="1">
    <source>
        <dbReference type="EMBL" id="TXJ39221.1"/>
    </source>
</evidence>